<reference evidence="1" key="1">
    <citation type="submission" date="2016-10" db="EMBL/GenBank/DDBJ databases">
        <authorList>
            <person name="de Groot N.N."/>
        </authorList>
    </citation>
    <scope>NUCLEOTIDE SEQUENCE</scope>
</reference>
<dbReference type="AlphaFoldDB" id="A0A1W1BN00"/>
<organism evidence="1">
    <name type="scientific">hydrothermal vent metagenome</name>
    <dbReference type="NCBI Taxonomy" id="652676"/>
    <lineage>
        <taxon>unclassified sequences</taxon>
        <taxon>metagenomes</taxon>
        <taxon>ecological metagenomes</taxon>
    </lineage>
</organism>
<gene>
    <name evidence="1" type="ORF">MNB_SUP05-5-319</name>
</gene>
<proteinExistence type="predicted"/>
<accession>A0A1W1BN00</accession>
<name>A0A1W1BN00_9ZZZZ</name>
<evidence type="ECO:0000313" key="1">
    <source>
        <dbReference type="EMBL" id="SFV54845.1"/>
    </source>
</evidence>
<protein>
    <submittedName>
        <fullName evidence="1">Uncharacterized protein</fullName>
    </submittedName>
</protein>
<dbReference type="EMBL" id="FPHJ01000014">
    <property type="protein sequence ID" value="SFV54845.1"/>
    <property type="molecule type" value="Genomic_DNA"/>
</dbReference>
<sequence length="80" mass="9174">MIQMFRYFLVISFLFSASISFADKEDGVAVLNNEPTEKAMQAVRDGAKTRCENVEEEDEKQQCVADYYAQHNLEEEPSCD</sequence>